<comment type="subcellular location">
    <subcellularLocation>
        <location evidence="1">Plastid membrane</location>
        <topology evidence="1">Multi-pass membrane protein</topology>
    </subcellularLocation>
</comment>
<dbReference type="SUPFAM" id="SSF161098">
    <property type="entry name" value="MetI-like"/>
    <property type="match status" value="1"/>
</dbReference>
<dbReference type="InterPro" id="IPR005667">
    <property type="entry name" value="Sulph_transpt2"/>
</dbReference>
<keyword evidence="4 7" id="KW-1133">Transmembrane helix</keyword>
<feature type="transmembrane region" description="Helical" evidence="7">
    <location>
        <begin position="269"/>
        <end position="290"/>
    </location>
</feature>
<keyword evidence="5" id="KW-0764">Sulfate transport</keyword>
<gene>
    <name evidence="9" type="primary">cysT</name>
</gene>
<evidence type="ECO:0000256" key="4">
    <source>
        <dbReference type="ARBA" id="ARBA00022989"/>
    </source>
</evidence>
<dbReference type="GO" id="GO:0005886">
    <property type="term" value="C:plasma membrane"/>
    <property type="evidence" value="ECO:0007669"/>
    <property type="project" value="InterPro"/>
</dbReference>
<protein>
    <submittedName>
        <fullName evidence="9">Sulfate ABC transporter permease subunit CysT</fullName>
    </submittedName>
</protein>
<dbReference type="NCBIfam" id="TIGR00969">
    <property type="entry name" value="3a0106s02"/>
    <property type="match status" value="1"/>
</dbReference>
<dbReference type="Pfam" id="PF00528">
    <property type="entry name" value="BPD_transp_1"/>
    <property type="match status" value="1"/>
</dbReference>
<evidence type="ECO:0000256" key="5">
    <source>
        <dbReference type="ARBA" id="ARBA00023032"/>
    </source>
</evidence>
<reference evidence="9" key="1">
    <citation type="journal article" date="2021" name="J. Phycol.">
        <title>Olisthodiscus represents a new class of Ochrophyta.</title>
        <authorList>
            <person name="Barcyte D."/>
            <person name="Eikrem W."/>
            <person name="Engesmo A."/>
            <person name="Seoane S."/>
            <person name="Wohlmann J."/>
            <person name="Horak A."/>
            <person name="Yurchenko T."/>
            <person name="Elias M."/>
        </authorList>
    </citation>
    <scope>NUCLEOTIDE SEQUENCE</scope>
    <source>
        <strain evidence="9">K-0444</strain>
    </source>
</reference>
<keyword evidence="9" id="KW-0934">Plastid</keyword>
<dbReference type="InterPro" id="IPR035906">
    <property type="entry name" value="MetI-like_sf"/>
</dbReference>
<dbReference type="PROSITE" id="PS50928">
    <property type="entry name" value="ABC_TM1"/>
    <property type="match status" value="1"/>
</dbReference>
<evidence type="ECO:0000256" key="1">
    <source>
        <dbReference type="ARBA" id="ARBA00004446"/>
    </source>
</evidence>
<dbReference type="CDD" id="cd06261">
    <property type="entry name" value="TM_PBP2"/>
    <property type="match status" value="1"/>
</dbReference>
<accession>A0A7U0KRS4</accession>
<dbReference type="PANTHER" id="PTHR30406">
    <property type="entry name" value="SULFATE TRANSPORT SYSTEM PERMEASE PROTEIN"/>
    <property type="match status" value="1"/>
</dbReference>
<dbReference type="PANTHER" id="PTHR30406:SF8">
    <property type="entry name" value="SULFATE TRANSPORT SYSTEM PERMEASE PROTEIN CYST"/>
    <property type="match status" value="1"/>
</dbReference>
<dbReference type="GO" id="GO:0015419">
    <property type="term" value="F:ABC-type sulfate transporter activity"/>
    <property type="evidence" value="ECO:0007669"/>
    <property type="project" value="InterPro"/>
</dbReference>
<sequence>MQKRNLGKNLTNNPNLIPQRNNKQTKIKNSSFFKSFFYIDRFWIAILLYLLVILILPIFALVNKSWGFSETNFWEIALHPIAIKTYQITFLLSFLATCFNGFFGFIITWVLTRYNFYGKKFLDALIDLPFAIPTSVAGLAISTIYNENIFLNKIGSSLNIELTFIKMFSCLVFVSLPFTIRSLQPVLEDFDKQIEEAAWCLGTSEFETFYKVILPNILPSFFIGLTLSFSRAIGEYGSLVVVSSNIPYKDLTSSVLIAQRIEQYDYEGATIIGIVMLTISLILLLSINLIQSWSQLHEN</sequence>
<organism evidence="9">
    <name type="scientific">Olisthodiscus luteus</name>
    <name type="common">Marine phytoflagellate</name>
    <dbReference type="NCBI Taxonomy" id="83000"/>
    <lineage>
        <taxon>Eukaryota</taxon>
        <taxon>Sar</taxon>
        <taxon>Stramenopiles</taxon>
        <taxon>Ochrophyta</taxon>
        <taxon>Olisthodiscophyceae</taxon>
        <taxon>Olisthodiscaceae</taxon>
        <taxon>Olisthodiscus</taxon>
    </lineage>
</organism>
<keyword evidence="3 7" id="KW-0812">Transmembrane</keyword>
<dbReference type="RefSeq" id="YP_010152819.1">
    <property type="nucleotide sequence ID" value="NC_057170.1"/>
</dbReference>
<evidence type="ECO:0000256" key="2">
    <source>
        <dbReference type="ARBA" id="ARBA00022448"/>
    </source>
</evidence>
<dbReference type="GO" id="GO:0042170">
    <property type="term" value="C:plastid membrane"/>
    <property type="evidence" value="ECO:0007669"/>
    <property type="project" value="UniProtKB-SubCell"/>
</dbReference>
<keyword evidence="6 7" id="KW-0472">Membrane</keyword>
<feature type="transmembrane region" description="Helical" evidence="7">
    <location>
        <begin position="88"/>
        <end position="112"/>
    </location>
</feature>
<feature type="transmembrane region" description="Helical" evidence="7">
    <location>
        <begin position="164"/>
        <end position="183"/>
    </location>
</feature>
<evidence type="ECO:0000256" key="3">
    <source>
        <dbReference type="ARBA" id="ARBA00022692"/>
    </source>
</evidence>
<dbReference type="GeneID" id="67154407"/>
<evidence type="ECO:0000256" key="7">
    <source>
        <dbReference type="SAM" id="Phobius"/>
    </source>
</evidence>
<keyword evidence="2" id="KW-0813">Transport</keyword>
<feature type="transmembrane region" description="Helical" evidence="7">
    <location>
        <begin position="42"/>
        <end position="62"/>
    </location>
</feature>
<geneLocation type="plastid" evidence="9"/>
<evidence type="ECO:0000313" key="9">
    <source>
        <dbReference type="EMBL" id="QQW50480.1"/>
    </source>
</evidence>
<feature type="transmembrane region" description="Helical" evidence="7">
    <location>
        <begin position="124"/>
        <end position="144"/>
    </location>
</feature>
<dbReference type="NCBIfam" id="TIGR02139">
    <property type="entry name" value="permease_CysT"/>
    <property type="match status" value="1"/>
</dbReference>
<dbReference type="InterPro" id="IPR000515">
    <property type="entry name" value="MetI-like"/>
</dbReference>
<evidence type="ECO:0000259" key="8">
    <source>
        <dbReference type="PROSITE" id="PS50928"/>
    </source>
</evidence>
<proteinExistence type="predicted"/>
<evidence type="ECO:0000256" key="6">
    <source>
        <dbReference type="ARBA" id="ARBA00023136"/>
    </source>
</evidence>
<dbReference type="InterPro" id="IPR011865">
    <property type="entry name" value="CysT_permease"/>
</dbReference>
<dbReference type="AlphaFoldDB" id="A0A7U0KRS4"/>
<dbReference type="EMBL" id="MT859097">
    <property type="protein sequence ID" value="QQW50480.1"/>
    <property type="molecule type" value="Genomic_DNA"/>
</dbReference>
<feature type="domain" description="ABC transmembrane type-1" evidence="8">
    <location>
        <begin position="86"/>
        <end position="287"/>
    </location>
</feature>
<name>A0A7U0KRS4_OLILU</name>
<dbReference type="Gene3D" id="1.10.3720.10">
    <property type="entry name" value="MetI-like"/>
    <property type="match status" value="1"/>
</dbReference>